<keyword evidence="17" id="KW-1133">Transmembrane helix</keyword>
<comment type="subcellular location">
    <subcellularLocation>
        <location evidence="1">Cell membrane</location>
    </subcellularLocation>
</comment>
<dbReference type="KEGG" id="eff:skT53_26150"/>
<dbReference type="EMBL" id="AP023366">
    <property type="protein sequence ID" value="BCJ87630.1"/>
    <property type="molecule type" value="Genomic_DNA"/>
</dbReference>
<evidence type="ECO:0000256" key="1">
    <source>
        <dbReference type="ARBA" id="ARBA00004236"/>
    </source>
</evidence>
<evidence type="ECO:0000256" key="12">
    <source>
        <dbReference type="ARBA" id="ARBA00023136"/>
    </source>
</evidence>
<dbReference type="GO" id="GO:0008955">
    <property type="term" value="F:peptidoglycan glycosyltransferase activity"/>
    <property type="evidence" value="ECO:0007669"/>
    <property type="project" value="UniProtKB-EC"/>
</dbReference>
<keyword evidence="13" id="KW-0511">Multifunctional enzyme</keyword>
<dbReference type="AlphaFoldDB" id="A0A7I8DGB7"/>
<gene>
    <name evidence="20" type="ORF">skT53_26150</name>
</gene>
<organism evidence="20 21">
    <name type="scientific">Effusibacillus dendaii</name>
    <dbReference type="NCBI Taxonomy" id="2743772"/>
    <lineage>
        <taxon>Bacteria</taxon>
        <taxon>Bacillati</taxon>
        <taxon>Bacillota</taxon>
        <taxon>Bacilli</taxon>
        <taxon>Bacillales</taxon>
        <taxon>Alicyclobacillaceae</taxon>
        <taxon>Effusibacillus</taxon>
    </lineage>
</organism>
<reference evidence="20 21" key="1">
    <citation type="submission" date="2020-08" db="EMBL/GenBank/DDBJ databases">
        <title>Complete Genome Sequence of Effusibacillus dendaii Strain skT53, Isolated from Farmland soil.</title>
        <authorList>
            <person name="Konishi T."/>
            <person name="Kawasaki H."/>
        </authorList>
    </citation>
    <scope>NUCLEOTIDE SEQUENCE [LARGE SCALE GENOMIC DNA]</scope>
    <source>
        <strain evidence="21">skT53</strain>
    </source>
</reference>
<comment type="catalytic activity">
    <reaction evidence="15">
        <text>Preferential cleavage: (Ac)2-L-Lys-D-Ala-|-D-Ala. Also transpeptidation of peptidyl-alanyl moieties that are N-acyl substituents of D-alanine.</text>
        <dbReference type="EC" id="3.4.16.4"/>
    </reaction>
</comment>
<dbReference type="GO" id="GO:0005886">
    <property type="term" value="C:plasma membrane"/>
    <property type="evidence" value="ECO:0007669"/>
    <property type="project" value="UniProtKB-SubCell"/>
</dbReference>
<feature type="transmembrane region" description="Helical" evidence="17">
    <location>
        <begin position="33"/>
        <end position="56"/>
    </location>
</feature>
<evidence type="ECO:0000256" key="3">
    <source>
        <dbReference type="ARBA" id="ARBA00007739"/>
    </source>
</evidence>
<dbReference type="Pfam" id="PF00905">
    <property type="entry name" value="Transpeptidase"/>
    <property type="match status" value="1"/>
</dbReference>
<accession>A0A7I8DGB7</accession>
<dbReference type="Gene3D" id="3.40.710.10">
    <property type="entry name" value="DD-peptidase/beta-lactamase superfamily"/>
    <property type="match status" value="1"/>
</dbReference>
<comment type="similarity">
    <text evidence="3">In the N-terminal section; belongs to the glycosyltransferase 51 family.</text>
</comment>
<dbReference type="InterPro" id="IPR036950">
    <property type="entry name" value="PBP_transglycosylase"/>
</dbReference>
<dbReference type="RefSeq" id="WP_200757839.1">
    <property type="nucleotide sequence ID" value="NZ_AP023366.1"/>
</dbReference>
<keyword evidence="12 17" id="KW-0472">Membrane</keyword>
<keyword evidence="10" id="KW-0133">Cell shape</keyword>
<evidence type="ECO:0000256" key="6">
    <source>
        <dbReference type="ARBA" id="ARBA00022670"/>
    </source>
</evidence>
<dbReference type="FunFam" id="1.10.3810.10:FF:000001">
    <property type="entry name" value="Penicillin-binding protein 1A"/>
    <property type="match status" value="1"/>
</dbReference>
<dbReference type="SUPFAM" id="SSF56601">
    <property type="entry name" value="beta-lactamase/transpeptidase-like"/>
    <property type="match status" value="1"/>
</dbReference>
<feature type="domain" description="Glycosyl transferase family 51" evidence="19">
    <location>
        <begin position="77"/>
        <end position="253"/>
    </location>
</feature>
<dbReference type="Gene3D" id="1.10.3810.10">
    <property type="entry name" value="Biosynthetic peptidoglycan transglycosylase-like"/>
    <property type="match status" value="1"/>
</dbReference>
<dbReference type="GO" id="GO:0009002">
    <property type="term" value="F:serine-type D-Ala-D-Ala carboxypeptidase activity"/>
    <property type="evidence" value="ECO:0007669"/>
    <property type="project" value="UniProtKB-EC"/>
</dbReference>
<keyword evidence="21" id="KW-1185">Reference proteome</keyword>
<comment type="similarity">
    <text evidence="2">In the C-terminal section; belongs to the transpeptidase family.</text>
</comment>
<evidence type="ECO:0000256" key="5">
    <source>
        <dbReference type="ARBA" id="ARBA00022645"/>
    </source>
</evidence>
<dbReference type="InterPro" id="IPR001460">
    <property type="entry name" value="PCN-bd_Tpept"/>
</dbReference>
<evidence type="ECO:0000256" key="8">
    <source>
        <dbReference type="ARBA" id="ARBA00022679"/>
    </source>
</evidence>
<dbReference type="GO" id="GO:0008658">
    <property type="term" value="F:penicillin binding"/>
    <property type="evidence" value="ECO:0007669"/>
    <property type="project" value="InterPro"/>
</dbReference>
<evidence type="ECO:0000256" key="2">
    <source>
        <dbReference type="ARBA" id="ARBA00007090"/>
    </source>
</evidence>
<dbReference type="InterPro" id="IPR050396">
    <property type="entry name" value="Glycosyltr_51/Transpeptidase"/>
</dbReference>
<evidence type="ECO:0000256" key="7">
    <source>
        <dbReference type="ARBA" id="ARBA00022676"/>
    </source>
</evidence>
<keyword evidence="11" id="KW-0573">Peptidoglycan synthesis</keyword>
<keyword evidence="17" id="KW-0812">Transmembrane</keyword>
<dbReference type="SUPFAM" id="SSF53955">
    <property type="entry name" value="Lysozyme-like"/>
    <property type="match status" value="1"/>
</dbReference>
<evidence type="ECO:0000256" key="14">
    <source>
        <dbReference type="ARBA" id="ARBA00023316"/>
    </source>
</evidence>
<dbReference type="GO" id="GO:0071555">
    <property type="term" value="P:cell wall organization"/>
    <property type="evidence" value="ECO:0007669"/>
    <property type="project" value="UniProtKB-KW"/>
</dbReference>
<dbReference type="PANTHER" id="PTHR32282">
    <property type="entry name" value="BINDING PROTEIN TRANSPEPTIDASE, PUTATIVE-RELATED"/>
    <property type="match status" value="1"/>
</dbReference>
<keyword evidence="8" id="KW-0808">Transferase</keyword>
<dbReference type="PANTHER" id="PTHR32282:SF11">
    <property type="entry name" value="PENICILLIN-BINDING PROTEIN 1B"/>
    <property type="match status" value="1"/>
</dbReference>
<dbReference type="Pfam" id="PF00912">
    <property type="entry name" value="Transgly"/>
    <property type="match status" value="1"/>
</dbReference>
<evidence type="ECO:0000259" key="19">
    <source>
        <dbReference type="Pfam" id="PF00912"/>
    </source>
</evidence>
<keyword evidence="9" id="KW-0378">Hydrolase</keyword>
<protein>
    <submittedName>
        <fullName evidence="20">Penicillin-binding protein 2D</fullName>
    </submittedName>
</protein>
<keyword evidence="14" id="KW-0961">Cell wall biogenesis/degradation</keyword>
<dbReference type="InterPro" id="IPR012338">
    <property type="entry name" value="Beta-lactam/transpept-like"/>
</dbReference>
<dbReference type="GO" id="GO:0030288">
    <property type="term" value="C:outer membrane-bounded periplasmic space"/>
    <property type="evidence" value="ECO:0007669"/>
    <property type="project" value="TreeGrafter"/>
</dbReference>
<evidence type="ECO:0000256" key="10">
    <source>
        <dbReference type="ARBA" id="ARBA00022960"/>
    </source>
</evidence>
<keyword evidence="4" id="KW-1003">Cell membrane</keyword>
<dbReference type="InterPro" id="IPR023346">
    <property type="entry name" value="Lysozyme-like_dom_sf"/>
</dbReference>
<keyword evidence="6" id="KW-0645">Protease</keyword>
<dbReference type="NCBIfam" id="TIGR02074">
    <property type="entry name" value="PBP_1a_fam"/>
    <property type="match status" value="1"/>
</dbReference>
<sequence length="699" mass="77719">MTDKSIDLIEDIEPVDPVTPPPDSERIRQKKILLLKLALFFMVITFLSGSLFYLYVRFAPLPDSDLNSHSRILSADGSMLADLTDNGQNRVKVPISEIPVYLQQATVAIEDAQFYNHGGFNFRGIARALYVDLKNGEIVEGGSSITQQLAKVLFLSQDRTFSRKLQEVLLTIQLETRFSKQEILENYLNAVYYGNGANGVGAAAKLYFNKPVSQLTLAESSLLAGLPKGPSIYSPFDHLDQAKARQHQVLEAMVRNGYITGQQADEAYQQPLTLSSQKNIETGAAPYFSRYAAWSALNQNGVPEDELYRGGVTLQTTIDLSMQKAAEAAVRKYLPNTPGLQTALIALDPTTGEIKAMVGGRAFEQSTLNRVLSRRQPGSSFKPFVYLTALESGITPVKMYKSEQTSFPYDKDKVYTVKNFDNIYVHDYINMREAIKRSDNVYAVSTEMEVTPQRVIQTLDRFGFATQFQPYPSLALGVFPVSPLEMARAYAALANGGTLVEPTAIRQVTNAYGREIYHRERQTRQVASPQNAFILTDLMKSVFDVGGTAARIQPDVANRIVAGKTGTTDTDAWMAGYTPNLVCVVWVGYDKDQLLGPVESRAASQIWGDFIKNALANEPAADFPRPDGLLEVNIDPTTGMIATDNCPRVEREFFRIGTEPLQECTVHKGSPIRLDKTPDTRTESSIEKIWRWFKGSNER</sequence>
<keyword evidence="7" id="KW-0328">Glycosyltransferase</keyword>
<dbReference type="InterPro" id="IPR001264">
    <property type="entry name" value="Glyco_trans_51"/>
</dbReference>
<dbReference type="Proteomes" id="UP000593802">
    <property type="component" value="Chromosome"/>
</dbReference>
<evidence type="ECO:0000256" key="17">
    <source>
        <dbReference type="SAM" id="Phobius"/>
    </source>
</evidence>
<evidence type="ECO:0000256" key="11">
    <source>
        <dbReference type="ARBA" id="ARBA00022984"/>
    </source>
</evidence>
<evidence type="ECO:0000256" key="9">
    <source>
        <dbReference type="ARBA" id="ARBA00022801"/>
    </source>
</evidence>
<evidence type="ECO:0000256" key="16">
    <source>
        <dbReference type="ARBA" id="ARBA00049902"/>
    </source>
</evidence>
<feature type="domain" description="Penicillin-binding protein transpeptidase" evidence="18">
    <location>
        <begin position="344"/>
        <end position="591"/>
    </location>
</feature>
<dbReference type="GO" id="GO:0009252">
    <property type="term" value="P:peptidoglycan biosynthetic process"/>
    <property type="evidence" value="ECO:0007669"/>
    <property type="project" value="UniProtKB-KW"/>
</dbReference>
<evidence type="ECO:0000259" key="18">
    <source>
        <dbReference type="Pfam" id="PF00905"/>
    </source>
</evidence>
<evidence type="ECO:0000256" key="15">
    <source>
        <dbReference type="ARBA" id="ARBA00034000"/>
    </source>
</evidence>
<name>A0A7I8DGB7_9BACL</name>
<evidence type="ECO:0000256" key="4">
    <source>
        <dbReference type="ARBA" id="ARBA00022475"/>
    </source>
</evidence>
<dbReference type="GO" id="GO:0008360">
    <property type="term" value="P:regulation of cell shape"/>
    <property type="evidence" value="ECO:0007669"/>
    <property type="project" value="UniProtKB-KW"/>
</dbReference>
<evidence type="ECO:0000313" key="21">
    <source>
        <dbReference type="Proteomes" id="UP000593802"/>
    </source>
</evidence>
<evidence type="ECO:0000313" key="20">
    <source>
        <dbReference type="EMBL" id="BCJ87630.1"/>
    </source>
</evidence>
<comment type="catalytic activity">
    <reaction evidence="16">
        <text>[GlcNAc-(1-&gt;4)-Mur2Ac(oyl-L-Ala-gamma-D-Glu-L-Lys-D-Ala-D-Ala)](n)-di-trans,octa-cis-undecaprenyl diphosphate + beta-D-GlcNAc-(1-&gt;4)-Mur2Ac(oyl-L-Ala-gamma-D-Glu-L-Lys-D-Ala-D-Ala)-di-trans,octa-cis-undecaprenyl diphosphate = [GlcNAc-(1-&gt;4)-Mur2Ac(oyl-L-Ala-gamma-D-Glu-L-Lys-D-Ala-D-Ala)](n+1)-di-trans,octa-cis-undecaprenyl diphosphate + di-trans,octa-cis-undecaprenyl diphosphate + H(+)</text>
        <dbReference type="Rhea" id="RHEA:23708"/>
        <dbReference type="Rhea" id="RHEA-COMP:9602"/>
        <dbReference type="Rhea" id="RHEA-COMP:9603"/>
        <dbReference type="ChEBI" id="CHEBI:15378"/>
        <dbReference type="ChEBI" id="CHEBI:58405"/>
        <dbReference type="ChEBI" id="CHEBI:60033"/>
        <dbReference type="ChEBI" id="CHEBI:78435"/>
        <dbReference type="EC" id="2.4.99.28"/>
    </reaction>
</comment>
<evidence type="ECO:0000256" key="13">
    <source>
        <dbReference type="ARBA" id="ARBA00023268"/>
    </source>
</evidence>
<proteinExistence type="inferred from homology"/>
<keyword evidence="5" id="KW-0121">Carboxypeptidase</keyword>
<dbReference type="GO" id="GO:0006508">
    <property type="term" value="P:proteolysis"/>
    <property type="evidence" value="ECO:0007669"/>
    <property type="project" value="UniProtKB-KW"/>
</dbReference>